<dbReference type="Pfam" id="PF04939">
    <property type="entry name" value="RRS1"/>
    <property type="match status" value="1"/>
</dbReference>
<dbReference type="eggNOG" id="KOG1765">
    <property type="taxonomic scope" value="Eukaryota"/>
</dbReference>
<organism evidence="7 8">
    <name type="scientific">Pestalotiopsis fici (strain W106-1 / CGMCC3.15140)</name>
    <dbReference type="NCBI Taxonomy" id="1229662"/>
    <lineage>
        <taxon>Eukaryota</taxon>
        <taxon>Fungi</taxon>
        <taxon>Dikarya</taxon>
        <taxon>Ascomycota</taxon>
        <taxon>Pezizomycotina</taxon>
        <taxon>Sordariomycetes</taxon>
        <taxon>Xylariomycetidae</taxon>
        <taxon>Amphisphaeriales</taxon>
        <taxon>Sporocadaceae</taxon>
        <taxon>Pestalotiopsis</taxon>
    </lineage>
</organism>
<sequence>MAPAPKLEVQVTKPTPYTFDLGLLLANDPNPLPPTDPSVTLEERLAQNARDGAQSLINQLLTTLPLQSTQAGVLLDLPAPTTALPREKPLPAAKEPTKWEKFAAKKGIKPKTREQRRMKGKQFNENTGEWEKTWGYKGKPKEGVVPDDWVVEVDENGEAKSAKSKGGANKKRRIKA</sequence>
<accession>W3XMK1</accession>
<dbReference type="InterPro" id="IPR007023">
    <property type="entry name" value="Ribosom_reg"/>
</dbReference>
<dbReference type="InParanoid" id="W3XMK1"/>
<protein>
    <recommendedName>
        <fullName evidence="5">Ribosome biogenesis regulatory protein</fullName>
    </recommendedName>
</protein>
<keyword evidence="8" id="KW-1185">Reference proteome</keyword>
<evidence type="ECO:0000256" key="2">
    <source>
        <dbReference type="ARBA" id="ARBA00010077"/>
    </source>
</evidence>
<dbReference type="Proteomes" id="UP000030651">
    <property type="component" value="Unassembled WGS sequence"/>
</dbReference>
<comment type="subcellular location">
    <subcellularLocation>
        <location evidence="1 5">Nucleus</location>
    </subcellularLocation>
</comment>
<evidence type="ECO:0000256" key="5">
    <source>
        <dbReference type="RuleBase" id="RU364132"/>
    </source>
</evidence>
<dbReference type="GO" id="GO:0042254">
    <property type="term" value="P:ribosome biogenesis"/>
    <property type="evidence" value="ECO:0007669"/>
    <property type="project" value="UniProtKB-KW"/>
</dbReference>
<dbReference type="FunCoup" id="W3XMK1">
    <property type="interactions" value="567"/>
</dbReference>
<evidence type="ECO:0000313" key="8">
    <source>
        <dbReference type="Proteomes" id="UP000030651"/>
    </source>
</evidence>
<evidence type="ECO:0000256" key="6">
    <source>
        <dbReference type="SAM" id="MobiDB-lite"/>
    </source>
</evidence>
<comment type="similarity">
    <text evidence="2 5">Belongs to the RRS1 family.</text>
</comment>
<comment type="function">
    <text evidence="5">Involved in ribosomal large subunit assembly.</text>
</comment>
<dbReference type="RefSeq" id="XP_007827863.1">
    <property type="nucleotide sequence ID" value="XM_007829672.1"/>
</dbReference>
<evidence type="ECO:0000313" key="7">
    <source>
        <dbReference type="EMBL" id="ETS87263.1"/>
    </source>
</evidence>
<dbReference type="EMBL" id="KI912109">
    <property type="protein sequence ID" value="ETS87263.1"/>
    <property type="molecule type" value="Genomic_DNA"/>
</dbReference>
<feature type="region of interest" description="Disordered" evidence="6">
    <location>
        <begin position="105"/>
        <end position="126"/>
    </location>
</feature>
<evidence type="ECO:0000256" key="1">
    <source>
        <dbReference type="ARBA" id="ARBA00004123"/>
    </source>
</evidence>
<dbReference type="OrthoDB" id="28455at2759"/>
<keyword evidence="4 5" id="KW-0539">Nucleus</keyword>
<keyword evidence="3 5" id="KW-0690">Ribosome biogenesis</keyword>
<reference evidence="8" key="1">
    <citation type="journal article" date="2015" name="BMC Genomics">
        <title>Genomic and transcriptomic analysis of the endophytic fungus Pestalotiopsis fici reveals its lifestyle and high potential for synthesis of natural products.</title>
        <authorList>
            <person name="Wang X."/>
            <person name="Zhang X."/>
            <person name="Liu L."/>
            <person name="Xiang M."/>
            <person name="Wang W."/>
            <person name="Sun X."/>
            <person name="Che Y."/>
            <person name="Guo L."/>
            <person name="Liu G."/>
            <person name="Guo L."/>
            <person name="Wang C."/>
            <person name="Yin W.B."/>
            <person name="Stadler M."/>
            <person name="Zhang X."/>
            <person name="Liu X."/>
        </authorList>
    </citation>
    <scope>NUCLEOTIDE SEQUENCE [LARGE SCALE GENOMIC DNA]</scope>
    <source>
        <strain evidence="8">W106-1 / CGMCC3.15140</strain>
    </source>
</reference>
<dbReference type="KEGG" id="pfy:PFICI_01091"/>
<name>W3XMK1_PESFW</name>
<dbReference type="OMA" id="KMVYDEA"/>
<dbReference type="HOGENOM" id="CLU_065163_2_0_1"/>
<feature type="region of interest" description="Disordered" evidence="6">
    <location>
        <begin position="154"/>
        <end position="176"/>
    </location>
</feature>
<dbReference type="GO" id="GO:0005634">
    <property type="term" value="C:nucleus"/>
    <property type="evidence" value="ECO:0007669"/>
    <property type="project" value="UniProtKB-SubCell"/>
</dbReference>
<dbReference type="STRING" id="1229662.W3XMK1"/>
<evidence type="ECO:0000256" key="3">
    <source>
        <dbReference type="ARBA" id="ARBA00022517"/>
    </source>
</evidence>
<dbReference type="AlphaFoldDB" id="W3XMK1"/>
<proteinExistence type="inferred from homology"/>
<gene>
    <name evidence="7" type="ORF">PFICI_01091</name>
</gene>
<dbReference type="GeneID" id="19266104"/>
<evidence type="ECO:0000256" key="4">
    <source>
        <dbReference type="ARBA" id="ARBA00023242"/>
    </source>
</evidence>